<dbReference type="Proteomes" id="UP000298030">
    <property type="component" value="Unassembled WGS sequence"/>
</dbReference>
<comment type="caution">
    <text evidence="1">The sequence shown here is derived from an EMBL/GenBank/DDBJ whole genome shotgun (WGS) entry which is preliminary data.</text>
</comment>
<reference evidence="1 2" key="1">
    <citation type="journal article" date="2019" name="Nat. Ecol. Evol.">
        <title>Megaphylogeny resolves global patterns of mushroom evolution.</title>
        <authorList>
            <person name="Varga T."/>
            <person name="Krizsan K."/>
            <person name="Foldi C."/>
            <person name="Dima B."/>
            <person name="Sanchez-Garcia M."/>
            <person name="Sanchez-Ramirez S."/>
            <person name="Szollosi G.J."/>
            <person name="Szarkandi J.G."/>
            <person name="Papp V."/>
            <person name="Albert L."/>
            <person name="Andreopoulos W."/>
            <person name="Angelini C."/>
            <person name="Antonin V."/>
            <person name="Barry K.W."/>
            <person name="Bougher N.L."/>
            <person name="Buchanan P."/>
            <person name="Buyck B."/>
            <person name="Bense V."/>
            <person name="Catcheside P."/>
            <person name="Chovatia M."/>
            <person name="Cooper J."/>
            <person name="Damon W."/>
            <person name="Desjardin D."/>
            <person name="Finy P."/>
            <person name="Geml J."/>
            <person name="Haridas S."/>
            <person name="Hughes K."/>
            <person name="Justo A."/>
            <person name="Karasinski D."/>
            <person name="Kautmanova I."/>
            <person name="Kiss B."/>
            <person name="Kocsube S."/>
            <person name="Kotiranta H."/>
            <person name="LaButti K.M."/>
            <person name="Lechner B.E."/>
            <person name="Liimatainen K."/>
            <person name="Lipzen A."/>
            <person name="Lukacs Z."/>
            <person name="Mihaltcheva S."/>
            <person name="Morgado L.N."/>
            <person name="Niskanen T."/>
            <person name="Noordeloos M.E."/>
            <person name="Ohm R.A."/>
            <person name="Ortiz-Santana B."/>
            <person name="Ovrebo C."/>
            <person name="Racz N."/>
            <person name="Riley R."/>
            <person name="Savchenko A."/>
            <person name="Shiryaev A."/>
            <person name="Soop K."/>
            <person name="Spirin V."/>
            <person name="Szebenyi C."/>
            <person name="Tomsovsky M."/>
            <person name="Tulloss R.E."/>
            <person name="Uehling J."/>
            <person name="Grigoriev I.V."/>
            <person name="Vagvolgyi C."/>
            <person name="Papp T."/>
            <person name="Martin F.M."/>
            <person name="Miettinen O."/>
            <person name="Hibbett D.S."/>
            <person name="Nagy L.G."/>
        </authorList>
    </citation>
    <scope>NUCLEOTIDE SEQUENCE [LARGE SCALE GENOMIC DNA]</scope>
    <source>
        <strain evidence="1 2">FP101781</strain>
    </source>
</reference>
<accession>A0A4Y7TXZ0</accession>
<protein>
    <submittedName>
        <fullName evidence="1">Uncharacterized protein</fullName>
    </submittedName>
</protein>
<keyword evidence="2" id="KW-1185">Reference proteome</keyword>
<evidence type="ECO:0000313" key="1">
    <source>
        <dbReference type="EMBL" id="TEB38482.1"/>
    </source>
</evidence>
<dbReference type="EMBL" id="QPFP01000003">
    <property type="protein sequence ID" value="TEB38482.1"/>
    <property type="molecule type" value="Genomic_DNA"/>
</dbReference>
<dbReference type="AlphaFoldDB" id="A0A4Y7TXZ0"/>
<proteinExistence type="predicted"/>
<sequence length="166" mass="18555">MQAECTEKGDRVSRVRSRSRGRKIISISFFAAPLRSYKAKGLPASLKCSSKHTQQLCALVPRMQPPWASPCWVYTGTLDRLLPTPSEVDSCVGMEGWSNGRLGGERRGVAHNEWRYTGVSGLGNPLVVKQRRNTGEWRVSGGKQTQNMPPLDYEIVELLRRQGIID</sequence>
<evidence type="ECO:0000313" key="2">
    <source>
        <dbReference type="Proteomes" id="UP000298030"/>
    </source>
</evidence>
<name>A0A4Y7TXZ0_COPMI</name>
<organism evidence="1 2">
    <name type="scientific">Coprinellus micaceus</name>
    <name type="common">Glistening ink-cap mushroom</name>
    <name type="synonym">Coprinus micaceus</name>
    <dbReference type="NCBI Taxonomy" id="71717"/>
    <lineage>
        <taxon>Eukaryota</taxon>
        <taxon>Fungi</taxon>
        <taxon>Dikarya</taxon>
        <taxon>Basidiomycota</taxon>
        <taxon>Agaricomycotina</taxon>
        <taxon>Agaricomycetes</taxon>
        <taxon>Agaricomycetidae</taxon>
        <taxon>Agaricales</taxon>
        <taxon>Agaricineae</taxon>
        <taxon>Psathyrellaceae</taxon>
        <taxon>Coprinellus</taxon>
    </lineage>
</organism>
<gene>
    <name evidence="1" type="ORF">FA13DRAFT_753591</name>
</gene>